<organism evidence="1 2">
    <name type="scientific">Porites lobata</name>
    <dbReference type="NCBI Taxonomy" id="104759"/>
    <lineage>
        <taxon>Eukaryota</taxon>
        <taxon>Metazoa</taxon>
        <taxon>Cnidaria</taxon>
        <taxon>Anthozoa</taxon>
        <taxon>Hexacorallia</taxon>
        <taxon>Scleractinia</taxon>
        <taxon>Fungiina</taxon>
        <taxon>Poritidae</taxon>
        <taxon>Porites</taxon>
    </lineage>
</organism>
<comment type="caution">
    <text evidence="1">The sequence shown here is derived from an EMBL/GenBank/DDBJ whole genome shotgun (WGS) entry which is preliminary data.</text>
</comment>
<sequence length="128" mass="14511">MLSEMFINKVKPSDSSSEVEAVSALQKCICDVRAWMREDQLMLNDGKTQFLIIGYIIKILHGLSPKYLSDLISVQQPSSYYLRRNDNGRLLERPSVKTKKTLGDRAFQVAAPFLSFPSCQGPRAKQRT</sequence>
<accession>A0ABN8QMS1</accession>
<dbReference type="EMBL" id="CALNXK010000141">
    <property type="protein sequence ID" value="CAH3167478.1"/>
    <property type="molecule type" value="Genomic_DNA"/>
</dbReference>
<gene>
    <name evidence="1" type="ORF">PLOB_00008790</name>
</gene>
<keyword evidence="2" id="KW-1185">Reference proteome</keyword>
<protein>
    <submittedName>
        <fullName evidence="1">Uncharacterized protein</fullName>
    </submittedName>
</protein>
<evidence type="ECO:0000313" key="2">
    <source>
        <dbReference type="Proteomes" id="UP001159405"/>
    </source>
</evidence>
<evidence type="ECO:0000313" key="1">
    <source>
        <dbReference type="EMBL" id="CAH3167478.1"/>
    </source>
</evidence>
<dbReference type="Proteomes" id="UP001159405">
    <property type="component" value="Unassembled WGS sequence"/>
</dbReference>
<proteinExistence type="predicted"/>
<reference evidence="1 2" key="1">
    <citation type="submission" date="2022-05" db="EMBL/GenBank/DDBJ databases">
        <authorList>
            <consortium name="Genoscope - CEA"/>
            <person name="William W."/>
        </authorList>
    </citation>
    <scope>NUCLEOTIDE SEQUENCE [LARGE SCALE GENOMIC DNA]</scope>
</reference>
<name>A0ABN8QMS1_9CNID</name>